<reference evidence="1" key="2">
    <citation type="journal article" date="2021" name="PeerJ">
        <title>Extensive microbial diversity within the chicken gut microbiome revealed by metagenomics and culture.</title>
        <authorList>
            <person name="Gilroy R."/>
            <person name="Ravi A."/>
            <person name="Getino M."/>
            <person name="Pursley I."/>
            <person name="Horton D.L."/>
            <person name="Alikhan N.F."/>
            <person name="Baker D."/>
            <person name="Gharbi K."/>
            <person name="Hall N."/>
            <person name="Watson M."/>
            <person name="Adriaenssens E.M."/>
            <person name="Foster-Nyarko E."/>
            <person name="Jarju S."/>
            <person name="Secka A."/>
            <person name="Antonio M."/>
            <person name="Oren A."/>
            <person name="Chaudhuri R.R."/>
            <person name="La Ragione R."/>
            <person name="Hildebrand F."/>
            <person name="Pallen M.J."/>
        </authorList>
    </citation>
    <scope>NUCLEOTIDE SEQUENCE</scope>
    <source>
        <strain evidence="1">CHK33-4379</strain>
    </source>
</reference>
<gene>
    <name evidence="1" type="ORF">IAC39_04475</name>
</gene>
<evidence type="ECO:0000313" key="1">
    <source>
        <dbReference type="EMBL" id="HIT58947.1"/>
    </source>
</evidence>
<dbReference type="Pfam" id="PF04439">
    <property type="entry name" value="Adenyl_transf"/>
    <property type="match status" value="1"/>
</dbReference>
<dbReference type="SUPFAM" id="SSF81301">
    <property type="entry name" value="Nucleotidyltransferase"/>
    <property type="match status" value="1"/>
</dbReference>
<dbReference type="Gene3D" id="1.20.120.330">
    <property type="entry name" value="Nucleotidyltransferases domain 2"/>
    <property type="match status" value="1"/>
</dbReference>
<organism evidence="1 2">
    <name type="scientific">Candidatus Faeciplasma pullistercoris</name>
    <dbReference type="NCBI Taxonomy" id="2840800"/>
    <lineage>
        <taxon>Bacteria</taxon>
        <taxon>Bacillati</taxon>
        <taxon>Bacillota</taxon>
        <taxon>Clostridia</taxon>
        <taxon>Eubacteriales</taxon>
        <taxon>Oscillospiraceae</taxon>
        <taxon>Oscillospiraceae incertae sedis</taxon>
        <taxon>Candidatus Faeciplasma</taxon>
    </lineage>
</organism>
<accession>A0A9D1GU28</accession>
<dbReference type="Proteomes" id="UP000824136">
    <property type="component" value="Unassembled WGS sequence"/>
</dbReference>
<comment type="caution">
    <text evidence="1">The sequence shown here is derived from an EMBL/GenBank/DDBJ whole genome shotgun (WGS) entry which is preliminary data.</text>
</comment>
<dbReference type="InterPro" id="IPR007530">
    <property type="entry name" value="Aminoglycoside_adenylylTfrase"/>
</dbReference>
<dbReference type="EMBL" id="DVLL01000017">
    <property type="protein sequence ID" value="HIT58947.1"/>
    <property type="molecule type" value="Genomic_DNA"/>
</dbReference>
<dbReference type="SUPFAM" id="SSF81631">
    <property type="entry name" value="PAP/OAS1 substrate-binding domain"/>
    <property type="match status" value="1"/>
</dbReference>
<name>A0A9D1GU28_9FIRM</name>
<protein>
    <submittedName>
        <fullName evidence="1">Aminoglycoside 6-adenylyltransferase</fullName>
    </submittedName>
</protein>
<reference evidence="1" key="1">
    <citation type="submission" date="2020-10" db="EMBL/GenBank/DDBJ databases">
        <authorList>
            <person name="Gilroy R."/>
        </authorList>
    </citation>
    <scope>NUCLEOTIDE SEQUENCE</scope>
    <source>
        <strain evidence="1">CHK33-4379</strain>
    </source>
</reference>
<dbReference type="Gene3D" id="3.30.460.10">
    <property type="entry name" value="Beta Polymerase, domain 2"/>
    <property type="match status" value="1"/>
</dbReference>
<evidence type="ECO:0000313" key="2">
    <source>
        <dbReference type="Proteomes" id="UP000824136"/>
    </source>
</evidence>
<proteinExistence type="predicted"/>
<sequence length="282" mass="32497">MRTEYEILELVKKIAGEDSRINAAALCGSRADKSVPRDVYQDYDILLCVSELAPFKNNLGWLEDNFGRTLIAQLPDEMELFEEPAREDCYAYLAIFEDGVRIDLTFTTDACNIGEAFEVILDKTGVLSKAHFSESRYNVSRPDQKKFSDCCNEFWWCVNNVAKGLAREQIPYAKAMFECNLRPMLNNILCWYIGSITDFSVNVGKYGKHLKTYLPDSIYEKYLKTYCAPDVSRMWACLIDTCKLFSDMARLVADELGVEYNTSEEDGMRVYLMNIKNRVYER</sequence>
<dbReference type="InterPro" id="IPR043519">
    <property type="entry name" value="NT_sf"/>
</dbReference>
<dbReference type="AlphaFoldDB" id="A0A9D1GU28"/>